<dbReference type="Pfam" id="PF00665">
    <property type="entry name" value="rve"/>
    <property type="match status" value="1"/>
</dbReference>
<dbReference type="FunFam" id="3.30.70.270:FF:000020">
    <property type="entry name" value="Transposon Tf2-6 polyprotein-like Protein"/>
    <property type="match status" value="1"/>
</dbReference>
<keyword evidence="7" id="KW-1185">Reference proteome</keyword>
<evidence type="ECO:0000256" key="2">
    <source>
        <dbReference type="ARBA" id="ARBA00012180"/>
    </source>
</evidence>
<dbReference type="Gene3D" id="3.30.70.270">
    <property type="match status" value="2"/>
</dbReference>
<reference evidence="7" key="1">
    <citation type="submission" date="2024-04" db="EMBL/GenBank/DDBJ databases">
        <title>Salinicola lusitanus LLJ914,a marine bacterium isolated from the Okinawa Trough.</title>
        <authorList>
            <person name="Li J."/>
        </authorList>
    </citation>
    <scope>NUCLEOTIDE SEQUENCE [LARGE SCALE GENOMIC DNA]</scope>
</reference>
<evidence type="ECO:0000256" key="4">
    <source>
        <dbReference type="SAM" id="MobiDB-lite"/>
    </source>
</evidence>
<dbReference type="InterPro" id="IPR036397">
    <property type="entry name" value="RNaseH_sf"/>
</dbReference>
<name>A0AAW0PN17_9GOBI</name>
<dbReference type="FunFam" id="1.10.340.70:FF:000001">
    <property type="entry name" value="Retrovirus-related Pol polyprotein from transposon gypsy-like Protein"/>
    <property type="match status" value="1"/>
</dbReference>
<evidence type="ECO:0000313" key="6">
    <source>
        <dbReference type="EMBL" id="KAK7933302.1"/>
    </source>
</evidence>
<feature type="region of interest" description="Disordered" evidence="4">
    <location>
        <begin position="1307"/>
        <end position="1336"/>
    </location>
</feature>
<evidence type="ECO:0000256" key="1">
    <source>
        <dbReference type="ARBA" id="ARBA00010879"/>
    </source>
</evidence>
<evidence type="ECO:0000256" key="3">
    <source>
        <dbReference type="ARBA" id="ARBA00039658"/>
    </source>
</evidence>
<dbReference type="InterPro" id="IPR043128">
    <property type="entry name" value="Rev_trsase/Diguanyl_cyclase"/>
</dbReference>
<dbReference type="EC" id="3.1.26.4" evidence="2"/>
<dbReference type="Pfam" id="PF00078">
    <property type="entry name" value="RVT_1"/>
    <property type="match status" value="1"/>
</dbReference>
<dbReference type="FunFam" id="3.30.420.10:FF:000269">
    <property type="entry name" value="Uncharacterized protein"/>
    <property type="match status" value="1"/>
</dbReference>
<dbReference type="InterPro" id="IPR000477">
    <property type="entry name" value="RT_dom"/>
</dbReference>
<dbReference type="CDD" id="cd09274">
    <property type="entry name" value="RNase_HI_RT_Ty3"/>
    <property type="match status" value="1"/>
</dbReference>
<feature type="region of interest" description="Disordered" evidence="4">
    <location>
        <begin position="571"/>
        <end position="590"/>
    </location>
</feature>
<dbReference type="GO" id="GO:0004523">
    <property type="term" value="F:RNA-DNA hybrid ribonuclease activity"/>
    <property type="evidence" value="ECO:0007669"/>
    <property type="project" value="UniProtKB-EC"/>
</dbReference>
<dbReference type="Gene3D" id="3.10.10.10">
    <property type="entry name" value="HIV Type 1 Reverse Transcriptase, subunit A, domain 1"/>
    <property type="match status" value="1"/>
</dbReference>
<dbReference type="InterPro" id="IPR001584">
    <property type="entry name" value="Integrase_cat-core"/>
</dbReference>
<dbReference type="Pfam" id="PF17921">
    <property type="entry name" value="Integrase_H2C2"/>
    <property type="match status" value="1"/>
</dbReference>
<sequence>MLDNSVITKLQLEQKKDNPPPFPELLLSLRTEEDRQIVKESLMKKHIGSSKSRVSLQSQSACSCANSKTEVDTLALVVPDVKHSHPLVLIGTNTMDIAYRKCMEASSVDHQLAAFGYQAVLKILQHRHAQSSNIQPALLTLSSNQPEIILPAPVQLWRLAFDTTVRERITSKLNSIPDVFAKHDLDFGRTDKVKHQIKLSDPTPFKQRPRPIHPQDVDAVRNHLRELLESGVIRDSDSPFASPIVVVRKKNGSVRLCIDYRKLNMQTIKDAYALPKLEDAFTALSGSKWFTVLDLKSGYYQIEMDEDDKTKTAFVVRLVSTSLIACHKESQMPPARFNDSWKSVWAGVQTDPDKIEALKTWPVPTTLKELRSFLGFAGYYRRFVQDYSTIVKPLHDLTAGYPPSQKKFKATVQPGNYLNPKEPFGGRWTQCCQQAFNNIIAKLTSAPVLAFADPHKPYVLHTDASSTGLGAILYQEHDGKNRVVAYASRGLSRSESNYPAHKLEFLALKWAVTEKFNDYLYGAQFTVVTDSNLLTYLLSSAKLDATSYRWLSSLSTFTFKIVYRAGRQNADADGLSRRPHPELPDDPASSKEHERVLKFVQCHLDQPVDTDIDYPIVQAICDRQLVCGSPSIDPVHALVLSLSANPECLPDSFTDDTQFASPVLPQYSPADLVTKQRSDPIIRHVIAQLERGDSPPPTLRDELPELPLLLREVNKMELQNNLLVRRRQLGSHITYQLVLPEECRAAVLSQLHDQMGHLGIERTLDLVRSRFFWPRMSADVHAKIRSCERCVKRKALPVRAATLVNIKTTRPLELVCIDFLSLEPDRRVKDILVITDHFTKYAVAVPTPNQKARTVAKCLWEDFFIHYGIPERLHSDQGPDFESRTIKELCDIAGIHKGRTTPYHPRGNPVERFNRTLLNMLGTLTAEKKSHWRDFVKPLVHAYNCTKNDVTGFSPYELMFGRQPRLPVDLAFGLPLKKNIQTSHSQYVQDLKNHLKESYQLAMLNSERVMSRNKDLFDRHVSPSALAIGDRVLVRNVRLRGKQKLADKWESDVYVVVKKAGNLPVYTVRPESQAKPLRTLHRDLLLPCGYLPASGRLESVKMKTHVNLSDPDPEVDEQDLSDDENFTFADPLLVEPVKFVKTIVKPTASMPLPEISHPGIPLVQPFVSKDDSPVMREDRESSAISAEPLVMEEVQSIVDSVPTQPDTTGPADASEDEVNPSSEICVSEVSNDHANLDSSEEPESSRQEATLSPRRSTRQRTAPDRLQYTKPGNPLLKSIQSLFHGLNTVFSYVLEEDGDRDVSKLPYTSPPIISNQPGPCPRTFMGSGGEDVTHVE</sequence>
<dbReference type="InterPro" id="IPR012337">
    <property type="entry name" value="RNaseH-like_sf"/>
</dbReference>
<organism evidence="6 7">
    <name type="scientific">Mugilogobius chulae</name>
    <name type="common">yellowstripe goby</name>
    <dbReference type="NCBI Taxonomy" id="88201"/>
    <lineage>
        <taxon>Eukaryota</taxon>
        <taxon>Metazoa</taxon>
        <taxon>Chordata</taxon>
        <taxon>Craniata</taxon>
        <taxon>Vertebrata</taxon>
        <taxon>Euteleostomi</taxon>
        <taxon>Actinopterygii</taxon>
        <taxon>Neopterygii</taxon>
        <taxon>Teleostei</taxon>
        <taxon>Neoteleostei</taxon>
        <taxon>Acanthomorphata</taxon>
        <taxon>Gobiaria</taxon>
        <taxon>Gobiiformes</taxon>
        <taxon>Gobioidei</taxon>
        <taxon>Gobiidae</taxon>
        <taxon>Gobionellinae</taxon>
        <taxon>Mugilogobius</taxon>
    </lineage>
</organism>
<evidence type="ECO:0000259" key="5">
    <source>
        <dbReference type="PROSITE" id="PS50994"/>
    </source>
</evidence>
<dbReference type="InterPro" id="IPR041577">
    <property type="entry name" value="RT_RNaseH_2"/>
</dbReference>
<dbReference type="GO" id="GO:0015074">
    <property type="term" value="P:DNA integration"/>
    <property type="evidence" value="ECO:0007669"/>
    <property type="project" value="InterPro"/>
</dbReference>
<dbReference type="EMBL" id="JBBPFD010000003">
    <property type="protein sequence ID" value="KAK7933302.1"/>
    <property type="molecule type" value="Genomic_DNA"/>
</dbReference>
<dbReference type="Pfam" id="PF17919">
    <property type="entry name" value="RT_RNaseH_2"/>
    <property type="match status" value="1"/>
</dbReference>
<protein>
    <recommendedName>
        <fullName evidence="3">Gypsy retrotransposon integrase-like protein 1</fullName>
        <ecNumber evidence="2">3.1.26.4</ecNumber>
    </recommendedName>
</protein>
<feature type="region of interest" description="Disordered" evidence="4">
    <location>
        <begin position="1171"/>
        <end position="1190"/>
    </location>
</feature>
<dbReference type="PANTHER" id="PTHR37984:SF15">
    <property type="entry name" value="INTEGRASE CATALYTIC DOMAIN-CONTAINING PROTEIN"/>
    <property type="match status" value="1"/>
</dbReference>
<feature type="compositionally biased region" description="Basic and acidic residues" evidence="4">
    <location>
        <begin position="1171"/>
        <end position="1181"/>
    </location>
</feature>
<dbReference type="Gene3D" id="3.30.420.10">
    <property type="entry name" value="Ribonuclease H-like superfamily/Ribonuclease H"/>
    <property type="match status" value="1"/>
</dbReference>
<dbReference type="GO" id="GO:0003676">
    <property type="term" value="F:nucleic acid binding"/>
    <property type="evidence" value="ECO:0007669"/>
    <property type="project" value="InterPro"/>
</dbReference>
<feature type="compositionally biased region" description="Polar residues" evidence="4">
    <location>
        <begin position="1219"/>
        <end position="1229"/>
    </location>
</feature>
<dbReference type="SUPFAM" id="SSF56672">
    <property type="entry name" value="DNA/RNA polymerases"/>
    <property type="match status" value="1"/>
</dbReference>
<accession>A0AAW0PN17</accession>
<feature type="region of interest" description="Disordered" evidence="4">
    <location>
        <begin position="1200"/>
        <end position="1269"/>
    </location>
</feature>
<proteinExistence type="inferred from homology"/>
<comment type="caution">
    <text evidence="6">The sequence shown here is derived from an EMBL/GenBank/DDBJ whole genome shotgun (WGS) entry which is preliminary data.</text>
</comment>
<comment type="similarity">
    <text evidence="1">Belongs to the beta type-B retroviral polymerase family. HERV class-II K(HML-2) pol subfamily.</text>
</comment>
<dbReference type="SUPFAM" id="SSF53098">
    <property type="entry name" value="Ribonuclease H-like"/>
    <property type="match status" value="1"/>
</dbReference>
<dbReference type="InterPro" id="IPR041588">
    <property type="entry name" value="Integrase_H2C2"/>
</dbReference>
<dbReference type="InterPro" id="IPR050951">
    <property type="entry name" value="Retrovirus_Pol_polyprotein"/>
</dbReference>
<dbReference type="PROSITE" id="PS50994">
    <property type="entry name" value="INTEGRASE"/>
    <property type="match status" value="1"/>
</dbReference>
<feature type="domain" description="Integrase catalytic" evidence="5">
    <location>
        <begin position="807"/>
        <end position="963"/>
    </location>
</feature>
<dbReference type="Proteomes" id="UP001460270">
    <property type="component" value="Unassembled WGS sequence"/>
</dbReference>
<dbReference type="Gene3D" id="1.10.340.70">
    <property type="match status" value="1"/>
</dbReference>
<dbReference type="FunFam" id="3.10.20.370:FF:000001">
    <property type="entry name" value="Retrovirus-related Pol polyprotein from transposon 17.6-like protein"/>
    <property type="match status" value="1"/>
</dbReference>
<gene>
    <name evidence="6" type="ORF">WMY93_004198</name>
</gene>
<evidence type="ECO:0000313" key="7">
    <source>
        <dbReference type="Proteomes" id="UP001460270"/>
    </source>
</evidence>
<dbReference type="InterPro" id="IPR043502">
    <property type="entry name" value="DNA/RNA_pol_sf"/>
</dbReference>
<feature type="compositionally biased region" description="Basic and acidic residues" evidence="4">
    <location>
        <begin position="574"/>
        <end position="590"/>
    </location>
</feature>
<dbReference type="CDD" id="cd01647">
    <property type="entry name" value="RT_LTR"/>
    <property type="match status" value="1"/>
</dbReference>
<dbReference type="PANTHER" id="PTHR37984">
    <property type="entry name" value="PROTEIN CBG26694"/>
    <property type="match status" value="1"/>
</dbReference>